<feature type="domain" description="DUF4394" evidence="2">
    <location>
        <begin position="61"/>
        <end position="311"/>
    </location>
</feature>
<feature type="domain" description="DUF4394" evidence="2">
    <location>
        <begin position="332"/>
        <end position="587"/>
    </location>
</feature>
<dbReference type="Proteomes" id="UP000618931">
    <property type="component" value="Unassembled WGS sequence"/>
</dbReference>
<reference evidence="3 4" key="1">
    <citation type="submission" date="2020-11" db="EMBL/GenBank/DDBJ databases">
        <authorList>
            <person name="Kim M.K."/>
        </authorList>
    </citation>
    <scope>NUCLEOTIDE SEQUENCE [LARGE SCALE GENOMIC DNA]</scope>
    <source>
        <strain evidence="3 4">BT662</strain>
    </source>
</reference>
<dbReference type="Pfam" id="PF14339">
    <property type="entry name" value="DUF4394"/>
    <property type="match status" value="3"/>
</dbReference>
<dbReference type="RefSeq" id="WP_196292954.1">
    <property type="nucleotide sequence ID" value="NZ_JADQDM010000004.1"/>
</dbReference>
<feature type="domain" description="DUF4394" evidence="2">
    <location>
        <begin position="617"/>
        <end position="834"/>
    </location>
</feature>
<dbReference type="NCBIfam" id="TIGR04183">
    <property type="entry name" value="Por_Secre_tail"/>
    <property type="match status" value="1"/>
</dbReference>
<evidence type="ECO:0000313" key="4">
    <source>
        <dbReference type="Proteomes" id="UP000618931"/>
    </source>
</evidence>
<evidence type="ECO:0000313" key="3">
    <source>
        <dbReference type="EMBL" id="MBF9221491.1"/>
    </source>
</evidence>
<sequence>MSKHLLSPLAARRRFRRLLGTAAGLTLLLGAADAQAQTVYGLGTLTASVGPFTNGQQGLVTIDAGTGFAPFINTPISGVTAGQTLVGIDFRPNGGQLYALGYNAATTTVQVYTLSPATSVATPVGAAITLNLGTATDRIGFDFNPTVDRIRVVSTNDADVRLNPVDGTLAGTDGALNYAGGSPANPGVGSVAYTNSFLGSTATTLYDYDELNLIAGPGGNTNILSIQNPPNSGTLTAQLPVMFNGFPTSVVRAIDLDIYYNPDTQQNQAFLTEVNNSGGTNFYSLDLSTGAATRRGNTVPAGTPFEIRDIAAAPAAALTGQLAFGVTSQGVLVSFDTNNPSIIRSTAPVTGLAAGQTLVGTDFRPNTGQLFGLGYDFTAAAGSPSANLYTIDRTTGVATQVPGSSAIALDLGDATNSIGFDFNPTVDRIRVVSTNDRNYRLNPVNGAIAAPDGNIAYAASNPNAGTDPTVGTGAYVNSFVGATTTALYTLDHALGLINFQNPPNNGTQDLSRTLTGVNGAGVGGAIGTQNDFDVYYDGTANVGYLTAVPNGQAASRLYRLAAFSTTATTDQAATDLGAIGAGLVLRDISIPLSAASTVAASPAPVAGRLLYAVAGGNLISFDSNAPGIIRSAVNFGGGITAGQTVVGVDFRPADGQLYALGYDPALANPTNNAQLYTVNLASGGLTAVGTAIRLELGPGTSQVGFDFNPTVDRIRVVSTNNANYRLNPTNGAVASMDPNLNGTAGTYSATAYTNNQSSANTTAQYVFDSSNGSFTRVTDPNNGVIGGPVYFVTGTGTTTGGDFDIYNTPGTTINQGFIATAASSASANDNLYIVGDFGSPFNFTVSNAGPIGQGTNVSGLSAFISAGSLLTWNGSVSTDWGTAANWTPAQVPTAGNDVTIPGAPANQPVVGNAQQARNVTLTTGASLTTANGGTLSVGGNFTNNGGTVGGAGTGAVVLTGVAIQTLGGTSVSNFQNLTVGPANANTAGPVGIRQGLVLNGNLTVGSGTPFVAQTLTLLSGPTGTAYVVNNGTNAVINDATMQRYITSNLNNGPGYRHYSSPVNGNTVADFATAGFTPVVNSGYNTSPTPPLFPTFPNVFTYDQSRLGLSNTSPEFDKGFQSPNALTDPLLVGTGYTVNINASQLVDFVGTLNNGAISRTGLARGPQATAGYQFLGNPYPSALNYDVVSANSAGMEPALYVFKSNGQYTGAYASYNNGVSANGGTNVLPVAQGFFVRTAAGQTGAVNFTNAARLDAPDNTPFQRTAVDVRPQLALTLRNATAANQTVMYFEQGATAGFDSGFDAHYLPASNGLLLATEAGPEALAINGLPALSGADAVLPLQVAAATTGAYTLAVDNLANLPAGYHAYLRDALTNAYTDLAATPAVSLNLAANAATGGRYAVVFTTQNLTVLAAAPAQLAQLATVYPNPAHATATLLLPVALRNRQATPVSVVDNLGRTVLTRTLAAGAAETLALPLAGLAPGVYSVQARTAAGLVVKRLVVE</sequence>
<evidence type="ECO:0000256" key="1">
    <source>
        <dbReference type="SAM" id="SignalP"/>
    </source>
</evidence>
<feature type="signal peptide" evidence="1">
    <location>
        <begin position="1"/>
        <end position="36"/>
    </location>
</feature>
<dbReference type="InterPro" id="IPR026444">
    <property type="entry name" value="Secre_tail"/>
</dbReference>
<organism evidence="3 4">
    <name type="scientific">Hymenobacter ruricola</name>
    <dbReference type="NCBI Taxonomy" id="2791023"/>
    <lineage>
        <taxon>Bacteria</taxon>
        <taxon>Pseudomonadati</taxon>
        <taxon>Bacteroidota</taxon>
        <taxon>Cytophagia</taxon>
        <taxon>Cytophagales</taxon>
        <taxon>Hymenobacteraceae</taxon>
        <taxon>Hymenobacter</taxon>
    </lineage>
</organism>
<comment type="caution">
    <text evidence="3">The sequence shown here is derived from an EMBL/GenBank/DDBJ whole genome shotgun (WGS) entry which is preliminary data.</text>
</comment>
<accession>A0ABS0I3H7</accession>
<keyword evidence="4" id="KW-1185">Reference proteome</keyword>
<name>A0ABS0I3H7_9BACT</name>
<evidence type="ECO:0000259" key="2">
    <source>
        <dbReference type="Pfam" id="PF14339"/>
    </source>
</evidence>
<dbReference type="InterPro" id="IPR025507">
    <property type="entry name" value="DUF4394"/>
</dbReference>
<feature type="chain" id="PRO_5047367207" evidence="1">
    <location>
        <begin position="37"/>
        <end position="1502"/>
    </location>
</feature>
<protein>
    <submittedName>
        <fullName evidence="3">DUF4394 domain-containing protein</fullName>
    </submittedName>
</protein>
<dbReference type="EMBL" id="JADQDM010000004">
    <property type="protein sequence ID" value="MBF9221491.1"/>
    <property type="molecule type" value="Genomic_DNA"/>
</dbReference>
<keyword evidence="1" id="KW-0732">Signal</keyword>
<proteinExistence type="predicted"/>
<gene>
    <name evidence="3" type="ORF">I2H31_10285</name>
</gene>